<evidence type="ECO:0000313" key="2">
    <source>
        <dbReference type="Proteomes" id="UP000196694"/>
    </source>
</evidence>
<evidence type="ECO:0000313" key="1">
    <source>
        <dbReference type="EMBL" id="OWJ54112.1"/>
    </source>
</evidence>
<keyword evidence="2" id="KW-1185">Reference proteome</keyword>
<dbReference type="Proteomes" id="UP000196694">
    <property type="component" value="Unassembled WGS sequence"/>
</dbReference>
<dbReference type="OrthoDB" id="15522at2157"/>
<comment type="caution">
    <text evidence="1">The sequence shown here is derived from an EMBL/GenBank/DDBJ whole genome shotgun (WGS) entry which is preliminary data.</text>
</comment>
<dbReference type="RefSeq" id="WP_055408113.1">
    <property type="nucleotide sequence ID" value="NZ_CP013011.1"/>
</dbReference>
<dbReference type="EMBL" id="NCQP01000007">
    <property type="protein sequence ID" value="OWJ54112.1"/>
    <property type="molecule type" value="Genomic_DNA"/>
</dbReference>
<dbReference type="AlphaFoldDB" id="A0A211YM40"/>
<dbReference type="GeneID" id="26098948"/>
<reference evidence="1 2" key="1">
    <citation type="submission" date="2017-05" db="EMBL/GenBank/DDBJ databases">
        <title>The draft genome of the hyperthermophilic archaeon 'Pyrodictium delaneyi strain Hulk', an iron and nitrate reducer, reveals the capacity for sulfate reduction.</title>
        <authorList>
            <person name="Demey L.M."/>
            <person name="Miller C."/>
            <person name="Manzella M."/>
            <person name="Reguera G."/>
            <person name="Kashefi K."/>
        </authorList>
    </citation>
    <scope>NUCLEOTIDE SEQUENCE [LARGE SCALE GENOMIC DNA]</scope>
    <source>
        <strain evidence="1 2">Hulk</strain>
    </source>
</reference>
<accession>A0A211YM40</accession>
<name>A0A211YM40_9CREN</name>
<protein>
    <submittedName>
        <fullName evidence="1">Uncharacterized protein</fullName>
    </submittedName>
</protein>
<organism evidence="1 2">
    <name type="scientific">Pyrodictium delaneyi</name>
    <dbReference type="NCBI Taxonomy" id="1273541"/>
    <lineage>
        <taxon>Archaea</taxon>
        <taxon>Thermoproteota</taxon>
        <taxon>Thermoprotei</taxon>
        <taxon>Desulfurococcales</taxon>
        <taxon>Pyrodictiaceae</taxon>
        <taxon>Pyrodictium</taxon>
    </lineage>
</organism>
<proteinExistence type="predicted"/>
<sequence length="154" mass="17479">MKLAVFDPEVEECITLFTRLKSSLPRLNSPRDSFLTEWALFKRRAASIAANCINKLLPGLIEAIYYIELSDSHVGRDIDLLIALRDDIKSIDMEEVEETIESLLTKLAELAGLNFHAYTSSPNLFEIHTIERGVYGSKTRLYYAIQLINGDSRI</sequence>
<gene>
    <name evidence="1" type="ORF">Pdsh_09665</name>
</gene>